<proteinExistence type="predicted"/>
<protein>
    <submittedName>
        <fullName evidence="3">DUF3730 domain-containing protein</fullName>
    </submittedName>
</protein>
<dbReference type="AlphaFoldDB" id="A0A9J2Q9F4"/>
<evidence type="ECO:0000313" key="3">
    <source>
        <dbReference type="WBParaSite" id="ALUE_0001854701-mRNA-1"/>
    </source>
</evidence>
<keyword evidence="2" id="KW-1185">Reference proteome</keyword>
<dbReference type="Pfam" id="PF12530">
    <property type="entry name" value="DUF3730"/>
    <property type="match status" value="1"/>
</dbReference>
<dbReference type="WBParaSite" id="ALUE_0001854701-mRNA-1">
    <property type="protein sequence ID" value="ALUE_0001854701-mRNA-1"/>
    <property type="gene ID" value="ALUE_0001854701"/>
</dbReference>
<name>A0A9J2Q9F4_ASCLU</name>
<sequence length="631" mass="70472">MITGVITTSTKKASMTSVGDIELQLLSSNPVVQSQVHLPSVFHSALAPGFNFTRCFPCIMRLVLGDELSLMEKHNLIYFVLSKGSANYVDKLACFEEIIPYDMLEMSTESAIRNSHILCKSEQFSTELLSSIKLNYTICLFSVCEQLTRGPIEHSLALIRNPSFPVHPSLVSALTTLYACISEWSRNPSMPRLLMIDAKQCVKDALANARAAQLSIASIEPTNHDCSLGDYLVWIGESDECLRSFLKIWLEAPIDTVTILSVNFLVGLLSKVDAGNIELFMQLFTKFSVNNPSLIWLEAPIDTVTILSVNFLVGLLSKVDAGNIELFMQLFTKFSVNNPSLVNEIFFVVLPLYSRPDLPKEAILQCMAQLATQRVNEIFFVVLPLYSRPDLPKEAILQCMAQLATQRLVIGPVLKFLLTISQQRKCAERLKAIELIGDIWSRHENILDQITSLTTIDDSKGDLAFEHAKMHLIRRICQQSDRAEEFLPRLSALSNADGPLLPDAIFAIADLCRAEVLDVSAVLKQLDARIRQSHNDNALIAYCHLLASSVADPEQEEVLYECIRKLWELKGHPASEVRSAAWTALSSFDLISIKSALNGIQESLFSNWIQTVNWENAYLQQKEVARGNGFT</sequence>
<reference evidence="3" key="1">
    <citation type="submission" date="2023-03" db="UniProtKB">
        <authorList>
            <consortium name="WormBaseParasite"/>
        </authorList>
    </citation>
    <scope>IDENTIFICATION</scope>
</reference>
<accession>A0A9J2Q9F4</accession>
<feature type="domain" description="DUF3730" evidence="1">
    <location>
        <begin position="394"/>
        <end position="585"/>
    </location>
</feature>
<evidence type="ECO:0000313" key="2">
    <source>
        <dbReference type="Proteomes" id="UP000036681"/>
    </source>
</evidence>
<dbReference type="InterPro" id="IPR022542">
    <property type="entry name" value="FOCAD/RST1_DUF3730"/>
</dbReference>
<organism evidence="2 3">
    <name type="scientific">Ascaris lumbricoides</name>
    <name type="common">Giant roundworm</name>
    <dbReference type="NCBI Taxonomy" id="6252"/>
    <lineage>
        <taxon>Eukaryota</taxon>
        <taxon>Metazoa</taxon>
        <taxon>Ecdysozoa</taxon>
        <taxon>Nematoda</taxon>
        <taxon>Chromadorea</taxon>
        <taxon>Rhabditida</taxon>
        <taxon>Spirurina</taxon>
        <taxon>Ascaridomorpha</taxon>
        <taxon>Ascaridoidea</taxon>
        <taxon>Ascarididae</taxon>
        <taxon>Ascaris</taxon>
    </lineage>
</organism>
<dbReference type="Proteomes" id="UP000036681">
    <property type="component" value="Unplaced"/>
</dbReference>
<evidence type="ECO:0000259" key="1">
    <source>
        <dbReference type="Pfam" id="PF12530"/>
    </source>
</evidence>